<gene>
    <name evidence="6" type="primary">dctP</name>
    <name evidence="5" type="ordered locus">HELO_1504</name>
    <name evidence="6" type="ORF">SR933_00895</name>
</gene>
<evidence type="ECO:0000256" key="3">
    <source>
        <dbReference type="ARBA" id="ARBA00022729"/>
    </source>
</evidence>
<sequence>MKRSYMPPLVAGLALAALAASSSASAQTVLRASHQFPGGQGDVRDEMVQLMAEKVADADVGLEVEVYPGQSLFKAREQWSALTRGRLDITALPLDYASGRHPEFSATLMPGLVRNHEHAQRLNDSKFMGMIKDVIQEGGARVLADAWLAGGFASSERCITSPDTVDGQNFRAAGPAFEEMLEAAGASITSMPSSDIYTAMQTGVLDAANTSSMSFVSYRIYEQVECLTQPGEHALWFMYEPILISEQSWQKLDEAQQKALMEAGQAAEEFFAEKAAGLDQQMVDVFEENGVEVVSMSEEDYNAWLEIAKQSAYKNFAENVPDGQALIDAALAVD</sequence>
<dbReference type="CDD" id="cd13680">
    <property type="entry name" value="PBP2_TRAP_SBP_like_4"/>
    <property type="match status" value="1"/>
</dbReference>
<dbReference type="AlphaFoldDB" id="E1V737"/>
<evidence type="ECO:0000313" key="6">
    <source>
        <dbReference type="EMBL" id="WPU47478.1"/>
    </source>
</evidence>
<dbReference type="GO" id="GO:0015740">
    <property type="term" value="P:C4-dicarboxylate transport"/>
    <property type="evidence" value="ECO:0007669"/>
    <property type="project" value="TreeGrafter"/>
</dbReference>
<dbReference type="RefSeq" id="WP_013331259.1">
    <property type="nucleotide sequence ID" value="NC_014532.2"/>
</dbReference>
<dbReference type="Proteomes" id="UP001322512">
    <property type="component" value="Chromosome"/>
</dbReference>
<name>E1V737_HALED</name>
<proteinExistence type="inferred from homology"/>
<dbReference type="eggNOG" id="COG1638">
    <property type="taxonomic scope" value="Bacteria"/>
</dbReference>
<dbReference type="Pfam" id="PF03480">
    <property type="entry name" value="DctP"/>
    <property type="match status" value="1"/>
</dbReference>
<dbReference type="PANTHER" id="PTHR33376:SF7">
    <property type="entry name" value="C4-DICARBOXYLATE-BINDING PROTEIN DCTB"/>
    <property type="match status" value="1"/>
</dbReference>
<evidence type="ECO:0000313" key="8">
    <source>
        <dbReference type="Proteomes" id="UP001322512"/>
    </source>
</evidence>
<dbReference type="KEGG" id="hel:HELO_1504"/>
<evidence type="ECO:0000256" key="2">
    <source>
        <dbReference type="ARBA" id="ARBA00022448"/>
    </source>
</evidence>
<feature type="signal peptide" evidence="4">
    <location>
        <begin position="1"/>
        <end position="26"/>
    </location>
</feature>
<keyword evidence="8" id="KW-1185">Reference proteome</keyword>
<dbReference type="PANTHER" id="PTHR33376">
    <property type="match status" value="1"/>
</dbReference>
<organism evidence="5 7">
    <name type="scientific">Halomonas elongata (strain ATCC 33173 / DSM 2581 / NBRC 15536 / NCIMB 2198 / 1H9)</name>
    <dbReference type="NCBI Taxonomy" id="768066"/>
    <lineage>
        <taxon>Bacteria</taxon>
        <taxon>Pseudomonadati</taxon>
        <taxon>Pseudomonadota</taxon>
        <taxon>Gammaproteobacteria</taxon>
        <taxon>Oceanospirillales</taxon>
        <taxon>Halomonadaceae</taxon>
        <taxon>Halomonas</taxon>
    </lineage>
</organism>
<accession>E1V737</accession>
<dbReference type="Proteomes" id="UP000008707">
    <property type="component" value="Chromosome"/>
</dbReference>
<comment type="similarity">
    <text evidence="1">Belongs to the bacterial solute-binding protein 7 family.</text>
</comment>
<feature type="chain" id="PRO_5003152739" evidence="4">
    <location>
        <begin position="27"/>
        <end position="334"/>
    </location>
</feature>
<reference evidence="6 8" key="4">
    <citation type="submission" date="2023-11" db="EMBL/GenBank/DDBJ databases">
        <title>MicrobeMod: A computational toolkit for identifying prokaryotic methylation and restriction-modification with nanopore sequencing.</title>
        <authorList>
            <person name="Crits-Christoph A."/>
            <person name="Kang S.C."/>
            <person name="Lee H."/>
            <person name="Ostrov N."/>
        </authorList>
    </citation>
    <scope>NUCLEOTIDE SEQUENCE [LARGE SCALE GENOMIC DNA]</scope>
    <source>
        <strain evidence="6 8">ATCC 33173</strain>
    </source>
</reference>
<reference evidence="5" key="2">
    <citation type="submission" date="2010-05" db="EMBL/GenBank/DDBJ databases">
        <title>Revision and reannotation of the Halomonas elongata DSM 2581(T) genome.</title>
        <authorList>
            <person name="Pfeiffer F."/>
            <person name="Bagyan I."/>
            <person name="Alfaro-Espinoza G."/>
            <person name="Zamora-Lagos M.A."/>
            <person name="Habermann B."/>
            <person name="Oesterhelt D."/>
            <person name="Kunte H.J."/>
        </authorList>
    </citation>
    <scope>NUCLEOTIDE SEQUENCE</scope>
    <source>
        <strain evidence="5">Type strain: DSM 2581</strain>
    </source>
</reference>
<dbReference type="InterPro" id="IPR038404">
    <property type="entry name" value="TRAP_DctP_sf"/>
</dbReference>
<dbReference type="Gene3D" id="3.40.190.170">
    <property type="entry name" value="Bacterial extracellular solute-binding protein, family 7"/>
    <property type="match status" value="1"/>
</dbReference>
<dbReference type="HOGENOM" id="CLU_036176_1_3_6"/>
<keyword evidence="3 4" id="KW-0732">Signal</keyword>
<evidence type="ECO:0000256" key="4">
    <source>
        <dbReference type="SAM" id="SignalP"/>
    </source>
</evidence>
<reference evidence="7" key="3">
    <citation type="journal article" date="2011" name="Environ. Microbiol.">
        <title>A blueprint of ectoine metabolism from the genome of the industrial producer Halomonas elongata DSM 2581(T).</title>
        <authorList>
            <person name="Schwibbert K."/>
            <person name="Marin-Sanguino A."/>
            <person name="Bagyan I."/>
            <person name="Heidrich G."/>
            <person name="Lentzen G."/>
            <person name="Seitz H."/>
            <person name="Rampp M."/>
            <person name="Schuster S.C."/>
            <person name="Klenk H.P."/>
            <person name="Pfeiffer F."/>
            <person name="Oesterhelt D."/>
            <person name="Kunte H.J."/>
        </authorList>
    </citation>
    <scope>NUCLEOTIDE SEQUENCE [LARGE SCALE GENOMIC DNA]</scope>
    <source>
        <strain evidence="7">ATCC 33173 / DSM 2581 / NBRC 15536 / NCIMB 2198 / 1H9</strain>
    </source>
</reference>
<dbReference type="GO" id="GO:0055085">
    <property type="term" value="P:transmembrane transport"/>
    <property type="evidence" value="ECO:0007669"/>
    <property type="project" value="InterPro"/>
</dbReference>
<dbReference type="GeneID" id="91008719"/>
<dbReference type="OrthoDB" id="8678862at2"/>
<protein>
    <submittedName>
        <fullName evidence="5 6">TRAP transporter substrate-binding protein</fullName>
    </submittedName>
</protein>
<evidence type="ECO:0000313" key="5">
    <source>
        <dbReference type="EMBL" id="CBV41387.1"/>
    </source>
</evidence>
<keyword evidence="2" id="KW-0813">Transport</keyword>
<dbReference type="NCBIfam" id="NF037995">
    <property type="entry name" value="TRAP_S1"/>
    <property type="match status" value="1"/>
</dbReference>
<evidence type="ECO:0000313" key="7">
    <source>
        <dbReference type="Proteomes" id="UP000008707"/>
    </source>
</evidence>
<dbReference type="EMBL" id="FN869568">
    <property type="protein sequence ID" value="CBV41387.1"/>
    <property type="molecule type" value="Genomic_DNA"/>
</dbReference>
<evidence type="ECO:0000256" key="1">
    <source>
        <dbReference type="ARBA" id="ARBA00009023"/>
    </source>
</evidence>
<dbReference type="STRING" id="768066.HELO_1504"/>
<dbReference type="EMBL" id="CP139472">
    <property type="protein sequence ID" value="WPU47478.1"/>
    <property type="molecule type" value="Genomic_DNA"/>
</dbReference>
<dbReference type="InterPro" id="IPR018389">
    <property type="entry name" value="DctP_fam"/>
</dbReference>
<reference evidence="5" key="1">
    <citation type="journal article" date="2010" name="Environ. Microbiol.">
        <title>A blueprint of ectoine metabolism from the genome of the industrial producer Halomonas elongata DSM 2581(T).</title>
        <authorList>
            <person name="Schwibbert K."/>
            <person name="Marin-Sanguino A."/>
            <person name="Bagyan I."/>
            <person name="Heidrich G."/>
            <person name="Lentzen G."/>
            <person name="Seitz H."/>
            <person name="Rampp M."/>
            <person name="Schuster S.C."/>
            <person name="Klenk H.P."/>
            <person name="Pfeiffer F."/>
            <person name="Oesterhelt D."/>
            <person name="Kunte H.J."/>
        </authorList>
    </citation>
    <scope>NUCLEOTIDE SEQUENCE</scope>
    <source>
        <strain evidence="5">Type strain: DSM 2581</strain>
    </source>
</reference>